<reference evidence="4 5" key="1">
    <citation type="submission" date="2023-08" db="EMBL/GenBank/DDBJ databases">
        <title>Mesonia sp. MT50, isolated from deep-sea sediment of the Mariana Trench.</title>
        <authorList>
            <person name="Fu H."/>
        </authorList>
    </citation>
    <scope>NUCLEOTIDE SEQUENCE [LARGE SCALE GENOMIC DNA]</scope>
    <source>
        <strain evidence="4 5">MT50</strain>
    </source>
</reference>
<evidence type="ECO:0000256" key="1">
    <source>
        <dbReference type="ARBA" id="ARBA00022729"/>
    </source>
</evidence>
<dbReference type="NCBIfam" id="TIGR04183">
    <property type="entry name" value="Por_Secre_tail"/>
    <property type="match status" value="1"/>
</dbReference>
<dbReference type="InterPro" id="IPR032675">
    <property type="entry name" value="LRR_dom_sf"/>
</dbReference>
<keyword evidence="5" id="KW-1185">Reference proteome</keyword>
<dbReference type="Pfam" id="PF18962">
    <property type="entry name" value="Por_Secre_tail"/>
    <property type="match status" value="1"/>
</dbReference>
<dbReference type="InterPro" id="IPR026444">
    <property type="entry name" value="Secre_tail"/>
</dbReference>
<evidence type="ECO:0000256" key="2">
    <source>
        <dbReference type="SAM" id="SignalP"/>
    </source>
</evidence>
<feature type="domain" description="Secretion system C-terminal sorting" evidence="3">
    <location>
        <begin position="240"/>
        <end position="305"/>
    </location>
</feature>
<feature type="chain" id="PRO_5045566692" evidence="2">
    <location>
        <begin position="19"/>
        <end position="307"/>
    </location>
</feature>
<evidence type="ECO:0000259" key="3">
    <source>
        <dbReference type="Pfam" id="PF18962"/>
    </source>
</evidence>
<evidence type="ECO:0000313" key="4">
    <source>
        <dbReference type="EMBL" id="MDQ7916176.1"/>
    </source>
</evidence>
<dbReference type="RefSeq" id="WP_308862790.1">
    <property type="nucleotide sequence ID" value="NZ_JAVHUL010000002.1"/>
</dbReference>
<dbReference type="EMBL" id="JAVHUL010000002">
    <property type="protein sequence ID" value="MDQ7916176.1"/>
    <property type="molecule type" value="Genomic_DNA"/>
</dbReference>
<protein>
    <submittedName>
        <fullName evidence="4">T9SS type A sorting domain-containing protein</fullName>
    </submittedName>
</protein>
<dbReference type="Proteomes" id="UP001230915">
    <property type="component" value="Unassembled WGS sequence"/>
</dbReference>
<name>A0ABU0ZYV7_9FLAO</name>
<sequence>MQKITTAILFLFSLTCFSQTTQITDPNFEKTLIDLGIDSDGIVNGQVLTSDIAQVTHLDLSTSNHLPIETLTTGVSWNKSLKGFTSLKVLNVSGIGYWGGIYDVAPVLDLTEVTNLEELYFTNTGTDFMNEIYVIFLGNNPNLKVIESFDTGRLSTIDLKGSDLNTINLNINLEGDTNDFGCCGNICVNVTNPVDAQNEQGLYANWNVIYTNNSGLSITYSDDCDLFFDIKNHELKAIKIYPNPVTSNLYIETTQNYEQVEIFTLQGRLIKSFLPQELYNIAELPSGLYFVKVKSKNRETIQKLIKN</sequence>
<dbReference type="Gene3D" id="3.80.10.10">
    <property type="entry name" value="Ribonuclease Inhibitor"/>
    <property type="match status" value="1"/>
</dbReference>
<gene>
    <name evidence="4" type="ORF">RBU60_01200</name>
</gene>
<keyword evidence="1 2" id="KW-0732">Signal</keyword>
<feature type="signal peptide" evidence="2">
    <location>
        <begin position="1"/>
        <end position="18"/>
    </location>
</feature>
<evidence type="ECO:0000313" key="5">
    <source>
        <dbReference type="Proteomes" id="UP001230915"/>
    </source>
</evidence>
<organism evidence="4 5">
    <name type="scientific">Mesonia profundi</name>
    <dbReference type="NCBI Taxonomy" id="3070998"/>
    <lineage>
        <taxon>Bacteria</taxon>
        <taxon>Pseudomonadati</taxon>
        <taxon>Bacteroidota</taxon>
        <taxon>Flavobacteriia</taxon>
        <taxon>Flavobacteriales</taxon>
        <taxon>Flavobacteriaceae</taxon>
        <taxon>Mesonia</taxon>
    </lineage>
</organism>
<comment type="caution">
    <text evidence="4">The sequence shown here is derived from an EMBL/GenBank/DDBJ whole genome shotgun (WGS) entry which is preliminary data.</text>
</comment>
<accession>A0ABU0ZYV7</accession>
<proteinExistence type="predicted"/>